<dbReference type="InterPro" id="IPR000172">
    <property type="entry name" value="GMC_OxRdtase_N"/>
</dbReference>
<evidence type="ECO:0000313" key="8">
    <source>
        <dbReference type="EMBL" id="MBB3939196.1"/>
    </source>
</evidence>
<dbReference type="AlphaFoldDB" id="A0A7W6FXG8"/>
<gene>
    <name evidence="8" type="ORF">GGR39_000836</name>
</gene>
<name>A0A7W6FXG8_9SPHN</name>
<evidence type="ECO:0000313" key="9">
    <source>
        <dbReference type="Proteomes" id="UP000561459"/>
    </source>
</evidence>
<feature type="domain" description="Glucose-methanol-choline oxidoreductase N-terminal" evidence="6">
    <location>
        <begin position="86"/>
        <end position="109"/>
    </location>
</feature>
<comment type="cofactor">
    <cofactor evidence="1">
        <name>FAD</name>
        <dbReference type="ChEBI" id="CHEBI:57692"/>
    </cofactor>
</comment>
<dbReference type="PROSITE" id="PS00624">
    <property type="entry name" value="GMC_OXRED_2"/>
    <property type="match status" value="1"/>
</dbReference>
<organism evidence="8 9">
    <name type="scientific">Novosphingobium fluoreni</name>
    <dbReference type="NCBI Taxonomy" id="1391222"/>
    <lineage>
        <taxon>Bacteria</taxon>
        <taxon>Pseudomonadati</taxon>
        <taxon>Pseudomonadota</taxon>
        <taxon>Alphaproteobacteria</taxon>
        <taxon>Sphingomonadales</taxon>
        <taxon>Sphingomonadaceae</taxon>
        <taxon>Novosphingobium</taxon>
    </lineage>
</organism>
<proteinExistence type="inferred from homology"/>
<accession>A0A7W6FXG8</accession>
<dbReference type="PANTHER" id="PTHR11552:SF147">
    <property type="entry name" value="CHOLINE DEHYDROGENASE, MITOCHONDRIAL"/>
    <property type="match status" value="1"/>
</dbReference>
<dbReference type="GO" id="GO:0050660">
    <property type="term" value="F:flavin adenine dinucleotide binding"/>
    <property type="evidence" value="ECO:0007669"/>
    <property type="project" value="InterPro"/>
</dbReference>
<reference evidence="8 9" key="1">
    <citation type="submission" date="2020-08" db="EMBL/GenBank/DDBJ databases">
        <title>Genomic Encyclopedia of Type Strains, Phase IV (KMG-IV): sequencing the most valuable type-strain genomes for metagenomic binning, comparative biology and taxonomic classification.</title>
        <authorList>
            <person name="Goeker M."/>
        </authorList>
    </citation>
    <scope>NUCLEOTIDE SEQUENCE [LARGE SCALE GENOMIC DNA]</scope>
    <source>
        <strain evidence="8 9">DSM 27568</strain>
    </source>
</reference>
<dbReference type="SUPFAM" id="SSF54373">
    <property type="entry name" value="FAD-linked reductases, C-terminal domain"/>
    <property type="match status" value="1"/>
</dbReference>
<dbReference type="EMBL" id="JACIDY010000002">
    <property type="protein sequence ID" value="MBB3939196.1"/>
    <property type="molecule type" value="Genomic_DNA"/>
</dbReference>
<dbReference type="PROSITE" id="PS51257">
    <property type="entry name" value="PROKAR_LIPOPROTEIN"/>
    <property type="match status" value="1"/>
</dbReference>
<dbReference type="InterPro" id="IPR036188">
    <property type="entry name" value="FAD/NAD-bd_sf"/>
</dbReference>
<dbReference type="Gene3D" id="3.30.560.10">
    <property type="entry name" value="Glucose Oxidase, domain 3"/>
    <property type="match status" value="1"/>
</dbReference>
<comment type="caution">
    <text evidence="8">The sequence shown here is derived from an EMBL/GenBank/DDBJ whole genome shotgun (WGS) entry which is preliminary data.</text>
</comment>
<feature type="domain" description="Glucose-methanol-choline oxidoreductase N-terminal" evidence="7">
    <location>
        <begin position="259"/>
        <end position="273"/>
    </location>
</feature>
<dbReference type="Pfam" id="PF00732">
    <property type="entry name" value="GMC_oxred_N"/>
    <property type="match status" value="1"/>
</dbReference>
<evidence type="ECO:0000256" key="4">
    <source>
        <dbReference type="ARBA" id="ARBA00022827"/>
    </source>
</evidence>
<dbReference type="PIRSF" id="PIRSF000137">
    <property type="entry name" value="Alcohol_oxidase"/>
    <property type="match status" value="1"/>
</dbReference>
<keyword evidence="4 5" id="KW-0274">FAD</keyword>
<evidence type="ECO:0000256" key="3">
    <source>
        <dbReference type="ARBA" id="ARBA00022630"/>
    </source>
</evidence>
<sequence length="558" mass="59717">MTKQWDYIIVGAGSAGCVMAERLSADGRSQVLVLEAGGENDSFWVTLPKGVAKLVKKPEHMWAYHVAQPREEGANDPGAGEVWIRGKGLGGSSSINGMIWSRGEPADYDAWENECGATGWNGASMTRAFLELEDHKAGASDMRGSGGLVRVDPACYTYPLAESMIAAGEALGLRRVDDLNATAGPRVGYYSHNIRNGRRDSSARTYLAAARKRPNVTVMTGVMAERIVFDGTRAIGLDVVIDGQPRHLACAGEIVVSAGAMESPLLLQRSGIGDAARLQLAGIPLVAHSPDVGERMIEHLSLSMPFRLDRGKGTNKSFFGLGAALAMLRYLLRGDGVLATGPFEVGAFCNVAHPDGRTDAQFYLGGYTFKVGDDKDPVPLDKIDPKPGVTIYGQLLRLTSESSVRATGPTSDAAPDILHNFLSTQHDRTSAIALVRKMRAYMDAPPLDRMIGAELVPGAEVESDEDVLAMFRRLSSCGLHAIRSCRMGSDPQAVVDPRLRVNGVQGVRVADCSVMPGHVTGNTNAPAMAVGLRGARLILEDRDEPANARSSRTLEPHF</sequence>
<evidence type="ECO:0000256" key="1">
    <source>
        <dbReference type="ARBA" id="ARBA00001974"/>
    </source>
</evidence>
<keyword evidence="3 5" id="KW-0285">Flavoprotein</keyword>
<dbReference type="GO" id="GO:0016614">
    <property type="term" value="F:oxidoreductase activity, acting on CH-OH group of donors"/>
    <property type="evidence" value="ECO:0007669"/>
    <property type="project" value="InterPro"/>
</dbReference>
<dbReference type="RefSeq" id="WP_183616024.1">
    <property type="nucleotide sequence ID" value="NZ_JACIDY010000002.1"/>
</dbReference>
<dbReference type="SUPFAM" id="SSF51905">
    <property type="entry name" value="FAD/NAD(P)-binding domain"/>
    <property type="match status" value="1"/>
</dbReference>
<dbReference type="PROSITE" id="PS00623">
    <property type="entry name" value="GMC_OXRED_1"/>
    <property type="match status" value="1"/>
</dbReference>
<dbReference type="Pfam" id="PF05199">
    <property type="entry name" value="GMC_oxred_C"/>
    <property type="match status" value="1"/>
</dbReference>
<protein>
    <submittedName>
        <fullName evidence="8">Choline dehydrogenase-like flavoprotein</fullName>
    </submittedName>
</protein>
<dbReference type="PANTHER" id="PTHR11552">
    <property type="entry name" value="GLUCOSE-METHANOL-CHOLINE GMC OXIDOREDUCTASE"/>
    <property type="match status" value="1"/>
</dbReference>
<dbReference type="Gene3D" id="3.50.50.60">
    <property type="entry name" value="FAD/NAD(P)-binding domain"/>
    <property type="match status" value="1"/>
</dbReference>
<evidence type="ECO:0000259" key="7">
    <source>
        <dbReference type="PROSITE" id="PS00624"/>
    </source>
</evidence>
<evidence type="ECO:0000256" key="2">
    <source>
        <dbReference type="ARBA" id="ARBA00010790"/>
    </source>
</evidence>
<keyword evidence="9" id="KW-1185">Reference proteome</keyword>
<dbReference type="InterPro" id="IPR007867">
    <property type="entry name" value="GMC_OxRtase_C"/>
</dbReference>
<dbReference type="Proteomes" id="UP000561459">
    <property type="component" value="Unassembled WGS sequence"/>
</dbReference>
<evidence type="ECO:0000259" key="6">
    <source>
        <dbReference type="PROSITE" id="PS00623"/>
    </source>
</evidence>
<evidence type="ECO:0000256" key="5">
    <source>
        <dbReference type="RuleBase" id="RU003968"/>
    </source>
</evidence>
<comment type="similarity">
    <text evidence="2 5">Belongs to the GMC oxidoreductase family.</text>
</comment>
<dbReference type="InterPro" id="IPR012132">
    <property type="entry name" value="GMC_OxRdtase"/>
</dbReference>